<keyword evidence="2" id="KW-1185">Reference proteome</keyword>
<sequence>MNRTELHETYLELIKHLWVEFVFYIPDSPLFVEALKNIDLFADKRHFNTVFVLDYYKGPILLKEDRDNSKTILKNATLEQNIFELLKKKGELETYEFNYISEKYLEQIEVLSYIANWLAENLKTFIKYDSNISGLFKLQQTNYQSHLNTFIQHFGSKKGIRKDLNPDLENLLKAHYIDLKNAMSKGQNLELNSSLPEDKLTDTVTTQNTINTRSKIKKQPLISQEEAEISILKSVFKVGV</sequence>
<dbReference type="RefSeq" id="WP_240574625.1">
    <property type="nucleotide sequence ID" value="NZ_CP136709.1"/>
</dbReference>
<protein>
    <submittedName>
        <fullName evidence="1">Uncharacterized protein</fullName>
    </submittedName>
</protein>
<reference evidence="1" key="1">
    <citation type="submission" date="2022-02" db="EMBL/GenBank/DDBJ databases">
        <title>Aestuariibaculum sp., a marine bacterium isolated from sediment in Guangxi.</title>
        <authorList>
            <person name="Ying J."/>
        </authorList>
    </citation>
    <scope>NUCLEOTIDE SEQUENCE</scope>
    <source>
        <strain evidence="1">L182</strain>
    </source>
</reference>
<dbReference type="Proteomes" id="UP001156141">
    <property type="component" value="Unassembled WGS sequence"/>
</dbReference>
<gene>
    <name evidence="1" type="ORF">MKW35_13050</name>
</gene>
<comment type="caution">
    <text evidence="1">The sequence shown here is derived from an EMBL/GenBank/DDBJ whole genome shotgun (WGS) entry which is preliminary data.</text>
</comment>
<evidence type="ECO:0000313" key="1">
    <source>
        <dbReference type="EMBL" id="MCH4553549.1"/>
    </source>
</evidence>
<dbReference type="EMBL" id="JAKVQD010000005">
    <property type="protein sequence ID" value="MCH4553549.1"/>
    <property type="molecule type" value="Genomic_DNA"/>
</dbReference>
<name>A0ABS9RN51_9FLAO</name>
<proteinExistence type="predicted"/>
<organism evidence="1 2">
    <name type="scientific">Aestuariibaculum lutulentum</name>
    <dbReference type="NCBI Taxonomy" id="2920935"/>
    <lineage>
        <taxon>Bacteria</taxon>
        <taxon>Pseudomonadati</taxon>
        <taxon>Bacteroidota</taxon>
        <taxon>Flavobacteriia</taxon>
        <taxon>Flavobacteriales</taxon>
        <taxon>Flavobacteriaceae</taxon>
    </lineage>
</organism>
<accession>A0ABS9RN51</accession>
<evidence type="ECO:0000313" key="2">
    <source>
        <dbReference type="Proteomes" id="UP001156141"/>
    </source>
</evidence>